<keyword evidence="4" id="KW-1185">Reference proteome</keyword>
<feature type="compositionally biased region" description="Low complexity" evidence="2">
    <location>
        <begin position="183"/>
        <end position="193"/>
    </location>
</feature>
<dbReference type="EMBL" id="BDIP01003582">
    <property type="protein sequence ID" value="GIQ87884.1"/>
    <property type="molecule type" value="Genomic_DNA"/>
</dbReference>
<evidence type="ECO:0000256" key="2">
    <source>
        <dbReference type="SAM" id="MobiDB-lite"/>
    </source>
</evidence>
<feature type="region of interest" description="Disordered" evidence="2">
    <location>
        <begin position="21"/>
        <end position="48"/>
    </location>
</feature>
<feature type="compositionally biased region" description="Polar residues" evidence="2">
    <location>
        <begin position="322"/>
        <end position="334"/>
    </location>
</feature>
<feature type="compositionally biased region" description="Basic and acidic residues" evidence="2">
    <location>
        <begin position="300"/>
        <end position="310"/>
    </location>
</feature>
<organism evidence="3 4">
    <name type="scientific">Kipferlia bialata</name>
    <dbReference type="NCBI Taxonomy" id="797122"/>
    <lineage>
        <taxon>Eukaryota</taxon>
        <taxon>Metamonada</taxon>
        <taxon>Carpediemonas-like organisms</taxon>
        <taxon>Kipferlia</taxon>
    </lineage>
</organism>
<evidence type="ECO:0000256" key="1">
    <source>
        <dbReference type="SAM" id="Coils"/>
    </source>
</evidence>
<evidence type="ECO:0000313" key="4">
    <source>
        <dbReference type="Proteomes" id="UP000265618"/>
    </source>
</evidence>
<reference evidence="3 4" key="1">
    <citation type="journal article" date="2018" name="PLoS ONE">
        <title>The draft genome of Kipferlia bialata reveals reductive genome evolution in fornicate parasites.</title>
        <authorList>
            <person name="Tanifuji G."/>
            <person name="Takabayashi S."/>
            <person name="Kume K."/>
            <person name="Takagi M."/>
            <person name="Nakayama T."/>
            <person name="Kamikawa R."/>
            <person name="Inagaki Y."/>
            <person name="Hashimoto T."/>
        </authorList>
    </citation>
    <scope>NUCLEOTIDE SEQUENCE [LARGE SCALE GENOMIC DNA]</scope>
    <source>
        <strain evidence="3">NY0173</strain>
    </source>
</reference>
<accession>A0A9K3GL92</accession>
<proteinExistence type="predicted"/>
<feature type="region of interest" description="Disordered" evidence="2">
    <location>
        <begin position="176"/>
        <end position="196"/>
    </location>
</feature>
<gene>
    <name evidence="3" type="ORF">KIPB_010019</name>
</gene>
<sequence length="401" mass="44436">MESGRDPVKQEPDLRQLAVSIHAPEVKQEAGVPTLTTSHPSCAPSTRVQNRAKGTALDIYHRNLQAENDTLRNRERSLTIKLDRQNLVHEAQLASLSQSLREQDTEHKREMERERELFDARIAALSQSLIEQAQETDRQRDVYESRIASLRETVSGKDRQIEREREVDESRIASLSQSLSECQTQSQSLSHSLTESRDIGRRMARELLQRRMADRNREERDQLLQAQMQEQREEIARLQVELVRHESLRPPQRKRAADPLTGLAPEIAGGNTDTGAVRDVPSNHGGRGDGAASHTVCGSRDAESVGDQRADISACKAAGVTSGVTKSSESGKPQSGSESEGREESERGGDEAMDGEKEESYPDGVVRPTSGARNVPRPTQRMAIHHSTATGYLDQQAESGS</sequence>
<name>A0A9K3GL92_9EUKA</name>
<feature type="compositionally biased region" description="Basic and acidic residues" evidence="2">
    <location>
        <begin position="339"/>
        <end position="360"/>
    </location>
</feature>
<feature type="region of interest" description="Disordered" evidence="2">
    <location>
        <begin position="246"/>
        <end position="401"/>
    </location>
</feature>
<feature type="compositionally biased region" description="Polar residues" evidence="2">
    <location>
        <begin position="34"/>
        <end position="48"/>
    </location>
</feature>
<comment type="caution">
    <text evidence="3">The sequence shown here is derived from an EMBL/GenBank/DDBJ whole genome shotgun (WGS) entry which is preliminary data.</text>
</comment>
<dbReference type="AlphaFoldDB" id="A0A9K3GL92"/>
<protein>
    <submittedName>
        <fullName evidence="3">Uncharacterized protein</fullName>
    </submittedName>
</protein>
<feature type="coiled-coil region" evidence="1">
    <location>
        <begin position="108"/>
        <end position="153"/>
    </location>
</feature>
<evidence type="ECO:0000313" key="3">
    <source>
        <dbReference type="EMBL" id="GIQ87884.1"/>
    </source>
</evidence>
<dbReference type="Proteomes" id="UP000265618">
    <property type="component" value="Unassembled WGS sequence"/>
</dbReference>
<keyword evidence="1" id="KW-0175">Coiled coil</keyword>